<dbReference type="SUPFAM" id="SSF103473">
    <property type="entry name" value="MFS general substrate transporter"/>
    <property type="match status" value="1"/>
</dbReference>
<evidence type="ECO:0000256" key="1">
    <source>
        <dbReference type="ARBA" id="ARBA00004141"/>
    </source>
</evidence>
<dbReference type="Proteomes" id="UP000886520">
    <property type="component" value="Chromosome 22"/>
</dbReference>
<dbReference type="Gene3D" id="1.20.1250.20">
    <property type="entry name" value="MFS general substrate transporter like domains"/>
    <property type="match status" value="2"/>
</dbReference>
<feature type="transmembrane region" description="Helical" evidence="8">
    <location>
        <begin position="64"/>
        <end position="84"/>
    </location>
</feature>
<evidence type="ECO:0000256" key="7">
    <source>
        <dbReference type="SAM" id="MobiDB-lite"/>
    </source>
</evidence>
<dbReference type="InterPro" id="IPR004324">
    <property type="entry name" value="FBT"/>
</dbReference>
<proteinExistence type="inferred from homology"/>
<feature type="transmembrane region" description="Helical" evidence="8">
    <location>
        <begin position="384"/>
        <end position="408"/>
    </location>
</feature>
<evidence type="ECO:0000256" key="5">
    <source>
        <dbReference type="ARBA" id="ARBA00022989"/>
    </source>
</evidence>
<feature type="compositionally biased region" description="Basic and acidic residues" evidence="7">
    <location>
        <begin position="198"/>
        <end position="223"/>
    </location>
</feature>
<dbReference type="PANTHER" id="PTHR31585:SF7">
    <property type="entry name" value="FOLATE-BIOPTERIN TRANSPORTER 4-RELATED"/>
    <property type="match status" value="1"/>
</dbReference>
<dbReference type="Pfam" id="PF03092">
    <property type="entry name" value="BT1"/>
    <property type="match status" value="1"/>
</dbReference>
<feature type="transmembrane region" description="Helical" evidence="8">
    <location>
        <begin position="359"/>
        <end position="378"/>
    </location>
</feature>
<comment type="caution">
    <text evidence="9">The sequence shown here is derived from an EMBL/GenBank/DDBJ whole genome shotgun (WGS) entry which is preliminary data.</text>
</comment>
<evidence type="ECO:0000256" key="6">
    <source>
        <dbReference type="ARBA" id="ARBA00023136"/>
    </source>
</evidence>
<dbReference type="GO" id="GO:0016020">
    <property type="term" value="C:membrane"/>
    <property type="evidence" value="ECO:0007669"/>
    <property type="project" value="UniProtKB-SubCell"/>
</dbReference>
<reference evidence="9" key="1">
    <citation type="submission" date="2021-01" db="EMBL/GenBank/DDBJ databases">
        <title>Adiantum capillus-veneris genome.</title>
        <authorList>
            <person name="Fang Y."/>
            <person name="Liao Q."/>
        </authorList>
    </citation>
    <scope>NUCLEOTIDE SEQUENCE</scope>
    <source>
        <strain evidence="9">H3</strain>
        <tissue evidence="9">Leaf</tissue>
    </source>
</reference>
<dbReference type="CDD" id="cd17484">
    <property type="entry name" value="MFS_FBT"/>
    <property type="match status" value="1"/>
</dbReference>
<keyword evidence="5 8" id="KW-1133">Transmembrane helix</keyword>
<name>A0A9D4Z5S9_ADICA</name>
<keyword evidence="4 8" id="KW-0812">Transmembrane</keyword>
<dbReference type="InterPro" id="IPR036259">
    <property type="entry name" value="MFS_trans_sf"/>
</dbReference>
<feature type="transmembrane region" description="Helical" evidence="8">
    <location>
        <begin position="487"/>
        <end position="512"/>
    </location>
</feature>
<keyword evidence="10" id="KW-1185">Reference proteome</keyword>
<evidence type="ECO:0000256" key="8">
    <source>
        <dbReference type="SAM" id="Phobius"/>
    </source>
</evidence>
<dbReference type="NCBIfam" id="TIGR00788">
    <property type="entry name" value="fbt"/>
    <property type="match status" value="1"/>
</dbReference>
<evidence type="ECO:0000256" key="4">
    <source>
        <dbReference type="ARBA" id="ARBA00022692"/>
    </source>
</evidence>
<comment type="subcellular location">
    <subcellularLocation>
        <location evidence="1">Membrane</location>
        <topology evidence="1">Multi-pass membrane protein</topology>
    </subcellularLocation>
</comment>
<keyword evidence="6 8" id="KW-0472">Membrane</keyword>
<feature type="transmembrane region" description="Helical" evidence="8">
    <location>
        <begin position="136"/>
        <end position="156"/>
    </location>
</feature>
<dbReference type="InterPro" id="IPR039309">
    <property type="entry name" value="BT1"/>
</dbReference>
<accession>A0A9D4Z5S9</accession>
<evidence type="ECO:0000313" key="9">
    <source>
        <dbReference type="EMBL" id="KAI5062379.1"/>
    </source>
</evidence>
<comment type="similarity">
    <text evidence="2">Belongs to the major facilitator superfamily. Folate-biopterin transporter (TC 2.A.71) family.</text>
</comment>
<dbReference type="AlphaFoldDB" id="A0A9D4Z5S9"/>
<protein>
    <recommendedName>
        <fullName evidence="11">Folate-biopterin transporter 4</fullName>
    </recommendedName>
</protein>
<keyword evidence="3" id="KW-0813">Transport</keyword>
<sequence length="557" mass="61768">MEFFVLQGFRSLPWMAISYQLKDELKLSPSASQFAITIAFMPWSIKPLYGILSDCIPIKGSRRVSYLMISGTLSFIPWLLLGLFQTLRMSTFSMTGLLTLQNFGSAMADVVIDAMIAEAARKERAEYAGDLQSMSWFAMALGGMFGSVVGGLALSAINVKGIFFVFSFFPLLQIVSCSFIDEKSLISEVGEVDREAIHAKENHQERAVDDKDKPENKDKREPLGDAINQRSGAPFFMDASESNKSMGEFQYGMLVLENGEWVEVQPKNVKEAPVSDESDFHQDKTEANVSAIEDSMHSEDFGSSEGAQINLKSFIVKQKENSSVNVRKDSSLSISSRLRETFQILLQTIKQPTIRQPMLWFFMAQVSIPSLSTVMFYYQTNHLLLDASFLGTARLVGWGALMLGTFIYNQYLKKVELRRIFWWTHIALALITLFDVLLVSGLSTLLGIPNKLFIVGASALGDAVNQFKFMPFLVLSGRLCEPGIEGTLFALFMSLNNLASTVSSFFGAGLASILHISSDQFENLSMGICIQALCTIFPIFFLRLIPAGTGVAADKLD</sequence>
<feature type="transmembrane region" description="Helical" evidence="8">
    <location>
        <begin position="31"/>
        <end position="52"/>
    </location>
</feature>
<evidence type="ECO:0000256" key="2">
    <source>
        <dbReference type="ARBA" id="ARBA00007015"/>
    </source>
</evidence>
<evidence type="ECO:0000313" key="10">
    <source>
        <dbReference type="Proteomes" id="UP000886520"/>
    </source>
</evidence>
<feature type="transmembrane region" description="Helical" evidence="8">
    <location>
        <begin position="420"/>
        <end position="446"/>
    </location>
</feature>
<dbReference type="OrthoDB" id="754047at2759"/>
<dbReference type="EMBL" id="JABFUD020000022">
    <property type="protein sequence ID" value="KAI5062379.1"/>
    <property type="molecule type" value="Genomic_DNA"/>
</dbReference>
<gene>
    <name evidence="9" type="ORF">GOP47_0022918</name>
</gene>
<feature type="transmembrane region" description="Helical" evidence="8">
    <location>
        <begin position="524"/>
        <end position="545"/>
    </location>
</feature>
<dbReference type="PANTHER" id="PTHR31585">
    <property type="entry name" value="FOLATE-BIOPTERIN TRANSPORTER 1, CHLOROPLASTIC"/>
    <property type="match status" value="1"/>
</dbReference>
<feature type="region of interest" description="Disordered" evidence="7">
    <location>
        <begin position="198"/>
        <end position="230"/>
    </location>
</feature>
<evidence type="ECO:0008006" key="11">
    <source>
        <dbReference type="Google" id="ProtNLM"/>
    </source>
</evidence>
<evidence type="ECO:0000256" key="3">
    <source>
        <dbReference type="ARBA" id="ARBA00022448"/>
    </source>
</evidence>
<organism evidence="9 10">
    <name type="scientific">Adiantum capillus-veneris</name>
    <name type="common">Maidenhair fern</name>
    <dbReference type="NCBI Taxonomy" id="13818"/>
    <lineage>
        <taxon>Eukaryota</taxon>
        <taxon>Viridiplantae</taxon>
        <taxon>Streptophyta</taxon>
        <taxon>Embryophyta</taxon>
        <taxon>Tracheophyta</taxon>
        <taxon>Polypodiopsida</taxon>
        <taxon>Polypodiidae</taxon>
        <taxon>Polypodiales</taxon>
        <taxon>Pteridineae</taxon>
        <taxon>Pteridaceae</taxon>
        <taxon>Vittarioideae</taxon>
        <taxon>Adiantum</taxon>
    </lineage>
</organism>